<name>A0A0A8ZQQ3_ARUDO</name>
<reference evidence="2" key="1">
    <citation type="submission" date="2014-09" db="EMBL/GenBank/DDBJ databases">
        <authorList>
            <person name="Magalhaes I.L.F."/>
            <person name="Oliveira U."/>
            <person name="Santos F.R."/>
            <person name="Vidigal T.H.D.A."/>
            <person name="Brescovit A.D."/>
            <person name="Santos A.J."/>
        </authorList>
    </citation>
    <scope>NUCLEOTIDE SEQUENCE</scope>
    <source>
        <tissue evidence="2">Shoot tissue taken approximately 20 cm above the soil surface</tissue>
    </source>
</reference>
<proteinExistence type="predicted"/>
<organism evidence="2">
    <name type="scientific">Arundo donax</name>
    <name type="common">Giant reed</name>
    <name type="synonym">Donax arundinaceus</name>
    <dbReference type="NCBI Taxonomy" id="35708"/>
    <lineage>
        <taxon>Eukaryota</taxon>
        <taxon>Viridiplantae</taxon>
        <taxon>Streptophyta</taxon>
        <taxon>Embryophyta</taxon>
        <taxon>Tracheophyta</taxon>
        <taxon>Spermatophyta</taxon>
        <taxon>Magnoliopsida</taxon>
        <taxon>Liliopsida</taxon>
        <taxon>Poales</taxon>
        <taxon>Poaceae</taxon>
        <taxon>PACMAD clade</taxon>
        <taxon>Arundinoideae</taxon>
        <taxon>Arundineae</taxon>
        <taxon>Arundo</taxon>
    </lineage>
</organism>
<dbReference type="EMBL" id="GBRH01260743">
    <property type="protein sequence ID" value="JAD37152.1"/>
    <property type="molecule type" value="Transcribed_RNA"/>
</dbReference>
<feature type="compositionally biased region" description="Polar residues" evidence="1">
    <location>
        <begin position="15"/>
        <end position="42"/>
    </location>
</feature>
<accession>A0A0A8ZQQ3</accession>
<sequence>MSGFSTFWLHSSRFRSTARGTPDPSTSACTSIGSQASKSLAPNSPIPPKRIGRRWI</sequence>
<feature type="region of interest" description="Disordered" evidence="1">
    <location>
        <begin position="15"/>
        <end position="56"/>
    </location>
</feature>
<reference evidence="2" key="2">
    <citation type="journal article" date="2015" name="Data Brief">
        <title>Shoot transcriptome of the giant reed, Arundo donax.</title>
        <authorList>
            <person name="Barrero R.A."/>
            <person name="Guerrero F.D."/>
            <person name="Moolhuijzen P."/>
            <person name="Goolsby J.A."/>
            <person name="Tidwell J."/>
            <person name="Bellgard S.E."/>
            <person name="Bellgard M.I."/>
        </authorList>
    </citation>
    <scope>NUCLEOTIDE SEQUENCE</scope>
    <source>
        <tissue evidence="2">Shoot tissue taken approximately 20 cm above the soil surface</tissue>
    </source>
</reference>
<evidence type="ECO:0000313" key="2">
    <source>
        <dbReference type="EMBL" id="JAD37152.1"/>
    </source>
</evidence>
<protein>
    <submittedName>
        <fullName evidence="2">Uncharacterized protein</fullName>
    </submittedName>
</protein>
<dbReference type="AlphaFoldDB" id="A0A0A8ZQQ3"/>
<evidence type="ECO:0000256" key="1">
    <source>
        <dbReference type="SAM" id="MobiDB-lite"/>
    </source>
</evidence>